<evidence type="ECO:0000259" key="7">
    <source>
        <dbReference type="PROSITE" id="PS50090"/>
    </source>
</evidence>
<dbReference type="Gene3D" id="1.10.10.60">
    <property type="entry name" value="Homeodomain-like"/>
    <property type="match status" value="2"/>
</dbReference>
<evidence type="ECO:0000313" key="10">
    <source>
        <dbReference type="Proteomes" id="UP000030645"/>
    </source>
</evidence>
<dbReference type="EMBL" id="KE345330">
    <property type="protein sequence ID" value="EXC01471.1"/>
    <property type="molecule type" value="Genomic_DNA"/>
</dbReference>
<dbReference type="SMART" id="SM00717">
    <property type="entry name" value="SANT"/>
    <property type="match status" value="2"/>
</dbReference>
<accession>W9SDV0</accession>
<dbReference type="PANTHER" id="PTHR45614:SF218">
    <property type="entry name" value="TRANSCRIPTION FACTOR MYB119-RELATED"/>
    <property type="match status" value="1"/>
</dbReference>
<keyword evidence="4" id="KW-0238">DNA-binding</keyword>
<name>W9SDV0_9ROSA</name>
<reference evidence="10" key="1">
    <citation type="submission" date="2013-01" db="EMBL/GenBank/DDBJ databases">
        <title>Draft Genome Sequence of a Mulberry Tree, Morus notabilis C.K. Schneid.</title>
        <authorList>
            <person name="He N."/>
            <person name="Zhao S."/>
        </authorList>
    </citation>
    <scope>NUCLEOTIDE SEQUENCE</scope>
</reference>
<dbReference type="InterPro" id="IPR001005">
    <property type="entry name" value="SANT/Myb"/>
</dbReference>
<dbReference type="eggNOG" id="KOG0048">
    <property type="taxonomic scope" value="Eukaryota"/>
</dbReference>
<feature type="compositionally biased region" description="Polar residues" evidence="6">
    <location>
        <begin position="263"/>
        <end position="276"/>
    </location>
</feature>
<evidence type="ECO:0000256" key="3">
    <source>
        <dbReference type="ARBA" id="ARBA00023015"/>
    </source>
</evidence>
<dbReference type="SUPFAM" id="SSF46689">
    <property type="entry name" value="Homeodomain-like"/>
    <property type="match status" value="1"/>
</dbReference>
<keyword evidence="3" id="KW-0804">Transcription</keyword>
<evidence type="ECO:0000259" key="8">
    <source>
        <dbReference type="PROSITE" id="PS51294"/>
    </source>
</evidence>
<evidence type="ECO:0000256" key="5">
    <source>
        <dbReference type="ARBA" id="ARBA00023242"/>
    </source>
</evidence>
<feature type="region of interest" description="Disordered" evidence="6">
    <location>
        <begin position="249"/>
        <end position="276"/>
    </location>
</feature>
<gene>
    <name evidence="9" type="ORF">L484_022043</name>
</gene>
<evidence type="ECO:0000256" key="6">
    <source>
        <dbReference type="SAM" id="MobiDB-lite"/>
    </source>
</evidence>
<sequence>MEERRGDGFFSGGFHRPRHDHQLYPYNYSSRRPASRPPLTAIDRFLSGQSHLNSQLIQYQNNTKNSEIPLVSTANGNLGSSWQYSIDDNILHEESFFGGLFVDHDGEASTVNRTVVQDQRNGDTCSKGEAEFVENYSCKEMGKRAEKGSSSAALIKGQWTDEEDRKLVRLVKQYGVRKWAQIAEKMIGRAGKQCRERWHNHLRPDIKKDSWSEEEERILVEAHTEVGNRWAEIAKRIQGRTENAIKNHWNATKRRQNSRRTSKQTVSQQKGKPQSSILQNYIRSKSLNNVSCTPNTSTISNTTASTSTLSTTEDPASNKYMMISNTNDNINDPTVLDNPSEYSSTASGAESPLLFPQTYDDELLFMQNFFTNNNNDNQYYNIPPLVDQNVAFGCCADKTDGGDHAKENSSFVSCAIFPNKQLSANSNSEDFQASCSSTIPNSTTHLYSDLYLSYLLNGVPTSSLSSIAENDNADSIKVDDQYDQSSSSSNGKRDMDLIEMVTSSLFSSANI</sequence>
<dbReference type="GO" id="GO:0005634">
    <property type="term" value="C:nucleus"/>
    <property type="evidence" value="ECO:0007669"/>
    <property type="project" value="UniProtKB-SubCell"/>
</dbReference>
<keyword evidence="2" id="KW-0677">Repeat</keyword>
<evidence type="ECO:0000256" key="2">
    <source>
        <dbReference type="ARBA" id="ARBA00022737"/>
    </source>
</evidence>
<feature type="domain" description="Myb-like" evidence="7">
    <location>
        <begin position="203"/>
        <end position="253"/>
    </location>
</feature>
<feature type="region of interest" description="Disordered" evidence="6">
    <location>
        <begin position="293"/>
        <end position="317"/>
    </location>
</feature>
<dbReference type="PROSITE" id="PS50090">
    <property type="entry name" value="MYB_LIKE"/>
    <property type="match status" value="2"/>
</dbReference>
<feature type="domain" description="HTH myb-type" evidence="8">
    <location>
        <begin position="207"/>
        <end position="257"/>
    </location>
</feature>
<dbReference type="GO" id="GO:0000978">
    <property type="term" value="F:RNA polymerase II cis-regulatory region sequence-specific DNA binding"/>
    <property type="evidence" value="ECO:0007669"/>
    <property type="project" value="TreeGrafter"/>
</dbReference>
<keyword evidence="10" id="KW-1185">Reference proteome</keyword>
<proteinExistence type="predicted"/>
<dbReference type="Proteomes" id="UP000030645">
    <property type="component" value="Unassembled WGS sequence"/>
</dbReference>
<feature type="domain" description="HTH myb-type" evidence="8">
    <location>
        <begin position="151"/>
        <end position="206"/>
    </location>
</feature>
<evidence type="ECO:0000256" key="1">
    <source>
        <dbReference type="ARBA" id="ARBA00004123"/>
    </source>
</evidence>
<dbReference type="AlphaFoldDB" id="W9SDV0"/>
<dbReference type="CDD" id="cd00167">
    <property type="entry name" value="SANT"/>
    <property type="match status" value="2"/>
</dbReference>
<protein>
    <submittedName>
        <fullName evidence="9">Transcription factor</fullName>
    </submittedName>
</protein>
<dbReference type="KEGG" id="mnt:21404877"/>
<dbReference type="PROSITE" id="PS51294">
    <property type="entry name" value="HTH_MYB"/>
    <property type="match status" value="2"/>
</dbReference>
<dbReference type="InterPro" id="IPR017930">
    <property type="entry name" value="Myb_dom"/>
</dbReference>
<dbReference type="Pfam" id="PF13921">
    <property type="entry name" value="Myb_DNA-bind_6"/>
    <property type="match status" value="1"/>
</dbReference>
<dbReference type="OrthoDB" id="2143914at2759"/>
<dbReference type="GO" id="GO:0000981">
    <property type="term" value="F:DNA-binding transcription factor activity, RNA polymerase II-specific"/>
    <property type="evidence" value="ECO:0007669"/>
    <property type="project" value="TreeGrafter"/>
</dbReference>
<dbReference type="InterPro" id="IPR050560">
    <property type="entry name" value="MYB_TF"/>
</dbReference>
<evidence type="ECO:0000256" key="4">
    <source>
        <dbReference type="ARBA" id="ARBA00023125"/>
    </source>
</evidence>
<evidence type="ECO:0000313" key="9">
    <source>
        <dbReference type="EMBL" id="EXC01471.1"/>
    </source>
</evidence>
<feature type="compositionally biased region" description="Basic residues" evidence="6">
    <location>
        <begin position="251"/>
        <end position="262"/>
    </location>
</feature>
<dbReference type="InterPro" id="IPR009057">
    <property type="entry name" value="Homeodomain-like_sf"/>
</dbReference>
<feature type="compositionally biased region" description="Low complexity" evidence="6">
    <location>
        <begin position="293"/>
        <end position="312"/>
    </location>
</feature>
<comment type="subcellular location">
    <subcellularLocation>
        <location evidence="1">Nucleus</location>
    </subcellularLocation>
</comment>
<dbReference type="PANTHER" id="PTHR45614">
    <property type="entry name" value="MYB PROTEIN-RELATED"/>
    <property type="match status" value="1"/>
</dbReference>
<dbReference type="FunFam" id="1.10.10.60:FF:000010">
    <property type="entry name" value="Transcriptional activator Myb isoform A"/>
    <property type="match status" value="1"/>
</dbReference>
<keyword evidence="3" id="KW-0805">Transcription regulation</keyword>
<feature type="domain" description="Myb-like" evidence="7">
    <location>
        <begin position="151"/>
        <end position="202"/>
    </location>
</feature>
<organism evidence="9 10">
    <name type="scientific">Morus notabilis</name>
    <dbReference type="NCBI Taxonomy" id="981085"/>
    <lineage>
        <taxon>Eukaryota</taxon>
        <taxon>Viridiplantae</taxon>
        <taxon>Streptophyta</taxon>
        <taxon>Embryophyta</taxon>
        <taxon>Tracheophyta</taxon>
        <taxon>Spermatophyta</taxon>
        <taxon>Magnoliopsida</taxon>
        <taxon>eudicotyledons</taxon>
        <taxon>Gunneridae</taxon>
        <taxon>Pentapetalae</taxon>
        <taxon>rosids</taxon>
        <taxon>fabids</taxon>
        <taxon>Rosales</taxon>
        <taxon>Moraceae</taxon>
        <taxon>Moreae</taxon>
        <taxon>Morus</taxon>
    </lineage>
</organism>
<keyword evidence="5" id="KW-0539">Nucleus</keyword>